<proteinExistence type="predicted"/>
<protein>
    <submittedName>
        <fullName evidence="1">Uncharacterized protein</fullName>
    </submittedName>
</protein>
<accession>V4HKH6</accession>
<evidence type="ECO:0000313" key="1">
    <source>
        <dbReference type="EMBL" id="ESP91300.1"/>
    </source>
</evidence>
<dbReference type="RefSeq" id="WP_023401199.1">
    <property type="nucleotide sequence ID" value="NZ_AUSV01000117.1"/>
</dbReference>
<gene>
    <name evidence="1" type="ORF">PL2TA16_00848</name>
</gene>
<dbReference type="EMBL" id="AUSV01000117">
    <property type="protein sequence ID" value="ESP91300.1"/>
    <property type="molecule type" value="Genomic_DNA"/>
</dbReference>
<dbReference type="PATRIC" id="fig|1353533.3.peg.4355"/>
<sequence>MGLNIASTLQSAVSQATGELGESGGEIADGLAKIVAQKQESLTQLSNALLQGEISETEFAEEMKRESLVIEAELISIEIAGKAAIQKAVNGFVNTLIGTVTKAV</sequence>
<dbReference type="Proteomes" id="UP000017820">
    <property type="component" value="Unassembled WGS sequence"/>
</dbReference>
<dbReference type="GeneID" id="29919923"/>
<evidence type="ECO:0000313" key="2">
    <source>
        <dbReference type="Proteomes" id="UP000017820"/>
    </source>
</evidence>
<dbReference type="AlphaFoldDB" id="V4HKH6"/>
<comment type="caution">
    <text evidence="1">The sequence shown here is derived from an EMBL/GenBank/DDBJ whole genome shotgun (WGS) entry which is preliminary data.</text>
</comment>
<reference evidence="2" key="1">
    <citation type="journal article" date="2014" name="Nat. Chem. Biol.">
        <title>Biosynthesis of polybrominated aromatic organic compounds by marine bacteria.</title>
        <authorList>
            <person name="Agarwal V."/>
            <person name="El Gamal A.A."/>
            <person name="Yamanaka K."/>
            <person name="Poth D."/>
            <person name="Kersten R.D."/>
            <person name="Schorn M."/>
            <person name="Allen E.E."/>
            <person name="Moore B.S."/>
        </authorList>
    </citation>
    <scope>NUCLEOTIDE SEQUENCE [LARGE SCALE GENOMIC DNA]</scope>
    <source>
        <strain evidence="2">2ta16</strain>
    </source>
</reference>
<name>V4HKH6_PSEL2</name>
<organism evidence="1 2">
    <name type="scientific">Pseudoalteromonas luteoviolacea (strain 2ta16)</name>
    <dbReference type="NCBI Taxonomy" id="1353533"/>
    <lineage>
        <taxon>Bacteria</taxon>
        <taxon>Pseudomonadati</taxon>
        <taxon>Pseudomonadota</taxon>
        <taxon>Gammaproteobacteria</taxon>
        <taxon>Alteromonadales</taxon>
        <taxon>Pseudoalteromonadaceae</taxon>
        <taxon>Pseudoalteromonas</taxon>
    </lineage>
</organism>